<feature type="transmembrane region" description="Helical" evidence="1">
    <location>
        <begin position="84"/>
        <end position="117"/>
    </location>
</feature>
<protein>
    <submittedName>
        <fullName evidence="2">DUF456 domain-containing protein</fullName>
    </submittedName>
</protein>
<keyword evidence="1" id="KW-0812">Transmembrane</keyword>
<organism evidence="2 3">
    <name type="scientific">Rothia santali</name>
    <dbReference type="NCBI Taxonomy" id="2949643"/>
    <lineage>
        <taxon>Bacteria</taxon>
        <taxon>Bacillati</taxon>
        <taxon>Actinomycetota</taxon>
        <taxon>Actinomycetes</taxon>
        <taxon>Micrococcales</taxon>
        <taxon>Micrococcaceae</taxon>
        <taxon>Rothia</taxon>
    </lineage>
</organism>
<accession>A0A9X2HHD2</accession>
<evidence type="ECO:0000256" key="1">
    <source>
        <dbReference type="SAM" id="Phobius"/>
    </source>
</evidence>
<keyword evidence="1" id="KW-0472">Membrane</keyword>
<sequence length="166" mass="17105">MTAAILATIVAAILIVIGLLGIIFPVLPGSIFIIVAAVVFAVVVQAPEGWWMLGLGGGLSAIGLSASLLLTGRAMRRRRIPNRSLLFGALGAVVGMFVLPVLGLILGFVVGLFLFELHRQRDPRAALGSSWAALKAAGLGLIVELACGLAAGTVFVLAALTYFITA</sequence>
<feature type="transmembrane region" description="Helical" evidence="1">
    <location>
        <begin position="12"/>
        <end position="44"/>
    </location>
</feature>
<dbReference type="AlphaFoldDB" id="A0A9X2HHD2"/>
<dbReference type="Proteomes" id="UP001139502">
    <property type="component" value="Unassembled WGS sequence"/>
</dbReference>
<evidence type="ECO:0000313" key="2">
    <source>
        <dbReference type="EMBL" id="MCP3426602.1"/>
    </source>
</evidence>
<feature type="transmembrane region" description="Helical" evidence="1">
    <location>
        <begin position="50"/>
        <end position="72"/>
    </location>
</feature>
<keyword evidence="3" id="KW-1185">Reference proteome</keyword>
<feature type="transmembrane region" description="Helical" evidence="1">
    <location>
        <begin position="137"/>
        <end position="164"/>
    </location>
</feature>
<proteinExistence type="predicted"/>
<dbReference type="InterPro" id="IPR007403">
    <property type="entry name" value="DUF456"/>
</dbReference>
<evidence type="ECO:0000313" key="3">
    <source>
        <dbReference type="Proteomes" id="UP001139502"/>
    </source>
</evidence>
<dbReference type="Pfam" id="PF04306">
    <property type="entry name" value="DUF456"/>
    <property type="match status" value="1"/>
</dbReference>
<dbReference type="EMBL" id="JANAFB010000030">
    <property type="protein sequence ID" value="MCP3426602.1"/>
    <property type="molecule type" value="Genomic_DNA"/>
</dbReference>
<reference evidence="2" key="1">
    <citation type="submission" date="2022-06" db="EMBL/GenBank/DDBJ databases">
        <title>Rothia sp. isolated from sandalwood seedling.</title>
        <authorList>
            <person name="Tuikhar N."/>
            <person name="Kirdat K."/>
            <person name="Thorat V."/>
            <person name="Swetha P."/>
            <person name="Padma S."/>
            <person name="Sundararaj R."/>
            <person name="Yadav A."/>
        </authorList>
    </citation>
    <scope>NUCLEOTIDE SEQUENCE</scope>
    <source>
        <strain evidence="2">AR01</strain>
    </source>
</reference>
<name>A0A9X2HHD2_9MICC</name>
<gene>
    <name evidence="2" type="ORF">NBM05_11460</name>
</gene>
<dbReference type="RefSeq" id="WP_254167474.1">
    <property type="nucleotide sequence ID" value="NZ_JANAFB010000030.1"/>
</dbReference>
<comment type="caution">
    <text evidence="2">The sequence shown here is derived from an EMBL/GenBank/DDBJ whole genome shotgun (WGS) entry which is preliminary data.</text>
</comment>
<keyword evidence="1" id="KW-1133">Transmembrane helix</keyword>